<accession>A0ABY6FQM0</accession>
<reference evidence="2" key="1">
    <citation type="submission" date="2022-09" db="EMBL/GenBank/DDBJ databases">
        <authorList>
            <person name="Li D."/>
            <person name="Cheng J."/>
            <person name="Li Y."/>
        </authorList>
    </citation>
    <scope>NUCLEOTIDE SEQUENCE</scope>
    <source>
        <strain evidence="2">DL</strain>
    </source>
</reference>
<sequence length="112" mass="12657">MTAAKTAPKKTAVPAGAKKPADRQTAKDDVAPEVRVFNWRGTDYEVDTDRIDDLEFIEKLEQNLFASALTMMLGQEQYVTFKEQVKEAEGRVSMLTTKTFLEEYMEFAGRGN</sequence>
<evidence type="ECO:0000256" key="1">
    <source>
        <dbReference type="SAM" id="MobiDB-lite"/>
    </source>
</evidence>
<evidence type="ECO:0008006" key="4">
    <source>
        <dbReference type="Google" id="ProtNLM"/>
    </source>
</evidence>
<dbReference type="Proteomes" id="UP001063368">
    <property type="component" value="Chromosome"/>
</dbReference>
<feature type="compositionally biased region" description="Basic and acidic residues" evidence="1">
    <location>
        <begin position="19"/>
        <end position="30"/>
    </location>
</feature>
<evidence type="ECO:0000313" key="2">
    <source>
        <dbReference type="EMBL" id="UYB35506.1"/>
    </source>
</evidence>
<feature type="region of interest" description="Disordered" evidence="1">
    <location>
        <begin position="1"/>
        <end position="30"/>
    </location>
</feature>
<name>A0ABY6FQM0_9MICC</name>
<keyword evidence="3" id="KW-1185">Reference proteome</keyword>
<protein>
    <recommendedName>
        <fullName evidence="4">Tail assembly chaperone</fullName>
    </recommendedName>
</protein>
<dbReference type="RefSeq" id="WP_263127510.1">
    <property type="nucleotide sequence ID" value="NZ_CP106856.1"/>
</dbReference>
<gene>
    <name evidence="2" type="ORF">N9A08_12855</name>
</gene>
<feature type="compositionally biased region" description="Low complexity" evidence="1">
    <location>
        <begin position="1"/>
        <end position="18"/>
    </location>
</feature>
<dbReference type="EMBL" id="CP106856">
    <property type="protein sequence ID" value="UYB35506.1"/>
    <property type="molecule type" value="Genomic_DNA"/>
</dbReference>
<proteinExistence type="predicted"/>
<evidence type="ECO:0000313" key="3">
    <source>
        <dbReference type="Proteomes" id="UP001063368"/>
    </source>
</evidence>
<organism evidence="2 3">
    <name type="scientific">Arthrobacter koreensis</name>
    <dbReference type="NCBI Taxonomy" id="199136"/>
    <lineage>
        <taxon>Bacteria</taxon>
        <taxon>Bacillati</taxon>
        <taxon>Actinomycetota</taxon>
        <taxon>Actinomycetes</taxon>
        <taxon>Micrococcales</taxon>
        <taxon>Micrococcaceae</taxon>
        <taxon>Arthrobacter</taxon>
    </lineage>
</organism>